<name>A0A183T2I6_SCHSO</name>
<sequence length="143" mass="16106">LYYISQFTTNICHIDGTKNEMADMFVKPFFSALPSHKESNLLLWLLNNGKTVIQAMCQVAVSNLRTFNRPPGRAPSSVMCRLLFIALSDPPLFVKLCFTLFMDYPTLGSEPQKSPRGKVRLAWYEQGRQSLGTVVSELSAEKV</sequence>
<evidence type="ECO:0000313" key="1">
    <source>
        <dbReference type="WBParaSite" id="SSLN_0001110001-mRNA-1"/>
    </source>
</evidence>
<dbReference type="AlphaFoldDB" id="A0A183T2I6"/>
<proteinExistence type="predicted"/>
<organism evidence="1">
    <name type="scientific">Schistocephalus solidus</name>
    <name type="common">Tapeworm</name>
    <dbReference type="NCBI Taxonomy" id="70667"/>
    <lineage>
        <taxon>Eukaryota</taxon>
        <taxon>Metazoa</taxon>
        <taxon>Spiralia</taxon>
        <taxon>Lophotrochozoa</taxon>
        <taxon>Platyhelminthes</taxon>
        <taxon>Cestoda</taxon>
        <taxon>Eucestoda</taxon>
        <taxon>Diphyllobothriidea</taxon>
        <taxon>Diphyllobothriidae</taxon>
        <taxon>Schistocephalus</taxon>
    </lineage>
</organism>
<reference evidence="1" key="1">
    <citation type="submission" date="2016-06" db="UniProtKB">
        <authorList>
            <consortium name="WormBaseParasite"/>
        </authorList>
    </citation>
    <scope>IDENTIFICATION</scope>
</reference>
<dbReference type="WBParaSite" id="SSLN_0001110001-mRNA-1">
    <property type="protein sequence ID" value="SSLN_0001110001-mRNA-1"/>
    <property type="gene ID" value="SSLN_0001110001"/>
</dbReference>
<accession>A0A183T2I6</accession>
<protein>
    <submittedName>
        <fullName evidence="1">RNase H domain-containing protein</fullName>
    </submittedName>
</protein>